<feature type="compositionally biased region" description="Low complexity" evidence="1">
    <location>
        <begin position="1"/>
        <end position="20"/>
    </location>
</feature>
<dbReference type="EMBL" id="JASCZI010272154">
    <property type="protein sequence ID" value="MED6220638.1"/>
    <property type="molecule type" value="Genomic_DNA"/>
</dbReference>
<evidence type="ECO:0000256" key="1">
    <source>
        <dbReference type="SAM" id="MobiDB-lite"/>
    </source>
</evidence>
<reference evidence="2 3" key="1">
    <citation type="journal article" date="2023" name="Plants (Basel)">
        <title>Bridging the Gap: Combining Genomics and Transcriptomics Approaches to Understand Stylosanthes scabra, an Orphan Legume from the Brazilian Caatinga.</title>
        <authorList>
            <person name="Ferreira-Neto J.R.C."/>
            <person name="da Silva M.D."/>
            <person name="Binneck E."/>
            <person name="de Melo N.F."/>
            <person name="da Silva R.H."/>
            <person name="de Melo A.L.T.M."/>
            <person name="Pandolfi V."/>
            <person name="Bustamante F.O."/>
            <person name="Brasileiro-Vidal A.C."/>
            <person name="Benko-Iseppon A.M."/>
        </authorList>
    </citation>
    <scope>NUCLEOTIDE SEQUENCE [LARGE SCALE GENOMIC DNA]</scope>
    <source>
        <tissue evidence="2">Leaves</tissue>
    </source>
</reference>
<evidence type="ECO:0000313" key="3">
    <source>
        <dbReference type="Proteomes" id="UP001341840"/>
    </source>
</evidence>
<sequence length="77" mass="8825">MASHCSRSSRPSRSPMSSHRQTTMCHHGERAVLKVSGTKENLGRRFWSSAYYEVQQERRNAGFSSGLTKAKLRRTLR</sequence>
<protein>
    <submittedName>
        <fullName evidence="2">Uncharacterized protein</fullName>
    </submittedName>
</protein>
<gene>
    <name evidence="2" type="ORF">PIB30_046725</name>
</gene>
<accession>A0ABU6ZFA8</accession>
<organism evidence="2 3">
    <name type="scientific">Stylosanthes scabra</name>
    <dbReference type="NCBI Taxonomy" id="79078"/>
    <lineage>
        <taxon>Eukaryota</taxon>
        <taxon>Viridiplantae</taxon>
        <taxon>Streptophyta</taxon>
        <taxon>Embryophyta</taxon>
        <taxon>Tracheophyta</taxon>
        <taxon>Spermatophyta</taxon>
        <taxon>Magnoliopsida</taxon>
        <taxon>eudicotyledons</taxon>
        <taxon>Gunneridae</taxon>
        <taxon>Pentapetalae</taxon>
        <taxon>rosids</taxon>
        <taxon>fabids</taxon>
        <taxon>Fabales</taxon>
        <taxon>Fabaceae</taxon>
        <taxon>Papilionoideae</taxon>
        <taxon>50 kb inversion clade</taxon>
        <taxon>dalbergioids sensu lato</taxon>
        <taxon>Dalbergieae</taxon>
        <taxon>Pterocarpus clade</taxon>
        <taxon>Stylosanthes</taxon>
    </lineage>
</organism>
<evidence type="ECO:0000313" key="2">
    <source>
        <dbReference type="EMBL" id="MED6220638.1"/>
    </source>
</evidence>
<dbReference type="Proteomes" id="UP001341840">
    <property type="component" value="Unassembled WGS sequence"/>
</dbReference>
<keyword evidence="3" id="KW-1185">Reference proteome</keyword>
<feature type="region of interest" description="Disordered" evidence="1">
    <location>
        <begin position="1"/>
        <end position="28"/>
    </location>
</feature>
<comment type="caution">
    <text evidence="2">The sequence shown here is derived from an EMBL/GenBank/DDBJ whole genome shotgun (WGS) entry which is preliminary data.</text>
</comment>
<proteinExistence type="predicted"/>
<name>A0ABU6ZFA8_9FABA</name>